<dbReference type="HOGENOM" id="CLU_1137960_0_0_1"/>
<evidence type="ECO:0000313" key="3">
    <source>
        <dbReference type="EMBL" id="EPS41760.1"/>
    </source>
</evidence>
<gene>
    <name evidence="3" type="ORF">H072_4259</name>
</gene>
<dbReference type="OrthoDB" id="5346821at2759"/>
<evidence type="ECO:0000256" key="1">
    <source>
        <dbReference type="SAM" id="MobiDB-lite"/>
    </source>
</evidence>
<evidence type="ECO:0000256" key="2">
    <source>
        <dbReference type="SAM" id="SignalP"/>
    </source>
</evidence>
<evidence type="ECO:0000313" key="4">
    <source>
        <dbReference type="Proteomes" id="UP000015100"/>
    </source>
</evidence>
<dbReference type="Proteomes" id="UP000015100">
    <property type="component" value="Unassembled WGS sequence"/>
</dbReference>
<sequence>MSLLAVVLFSSSVVSHDTNLILTDSLRSPTCRFPAFRFYQNTTLVLNQVIPTQADLSSCSWHEDAITLVEICGAQGEPYQCALYTDNSCGNGMMEHSTDDEHGVLSQNVSRVYKILFSDPNNSWVQSSWGTDGQSVVVKSFQCMPSTAEAYGALKDVEIKALAQPSPGNGDTTSNVELGGGNYDYNEETGASLDSPAETPSTTSIEAVIDLIINNDNNGCDRVAEDVIKVVASFMLVFLVFLFL</sequence>
<accession>S8AFC9</accession>
<reference evidence="3 4" key="1">
    <citation type="journal article" date="2013" name="PLoS Genet.">
        <title>Genomic mechanisms accounting for the adaptation to parasitism in nematode-trapping fungi.</title>
        <authorList>
            <person name="Meerupati T."/>
            <person name="Andersson K.M."/>
            <person name="Friman E."/>
            <person name="Kumar D."/>
            <person name="Tunlid A."/>
            <person name="Ahren D."/>
        </authorList>
    </citation>
    <scope>NUCLEOTIDE SEQUENCE [LARGE SCALE GENOMIC DNA]</scope>
    <source>
        <strain evidence="3 4">CBS 200.50</strain>
    </source>
</reference>
<feature type="compositionally biased region" description="Polar residues" evidence="1">
    <location>
        <begin position="166"/>
        <end position="176"/>
    </location>
</feature>
<dbReference type="OMA" id="WHEDAIT"/>
<dbReference type="EMBL" id="AQGS01000153">
    <property type="protein sequence ID" value="EPS41760.1"/>
    <property type="molecule type" value="Genomic_DNA"/>
</dbReference>
<keyword evidence="2" id="KW-0732">Signal</keyword>
<proteinExistence type="predicted"/>
<feature type="region of interest" description="Disordered" evidence="1">
    <location>
        <begin position="164"/>
        <end position="199"/>
    </location>
</feature>
<keyword evidence="4" id="KW-1185">Reference proteome</keyword>
<protein>
    <submittedName>
        <fullName evidence="3">Uncharacterized protein</fullName>
    </submittedName>
</protein>
<feature type="chain" id="PRO_5012181203" evidence="2">
    <location>
        <begin position="16"/>
        <end position="244"/>
    </location>
</feature>
<name>S8AFC9_DACHA</name>
<dbReference type="AlphaFoldDB" id="S8AFC9"/>
<reference evidence="4" key="2">
    <citation type="submission" date="2013-04" db="EMBL/GenBank/DDBJ databases">
        <title>Genomic mechanisms accounting for the adaptation to parasitism in nematode-trapping fungi.</title>
        <authorList>
            <person name="Ahren D.G."/>
        </authorList>
    </citation>
    <scope>NUCLEOTIDE SEQUENCE [LARGE SCALE GENOMIC DNA]</scope>
    <source>
        <strain evidence="4">CBS 200.50</strain>
    </source>
</reference>
<feature type="signal peptide" evidence="2">
    <location>
        <begin position="1"/>
        <end position="15"/>
    </location>
</feature>
<organism evidence="3 4">
    <name type="scientific">Dactylellina haptotyla (strain CBS 200.50)</name>
    <name type="common">Nematode-trapping fungus</name>
    <name type="synonym">Monacrosporium haptotylum</name>
    <dbReference type="NCBI Taxonomy" id="1284197"/>
    <lineage>
        <taxon>Eukaryota</taxon>
        <taxon>Fungi</taxon>
        <taxon>Dikarya</taxon>
        <taxon>Ascomycota</taxon>
        <taxon>Pezizomycotina</taxon>
        <taxon>Orbiliomycetes</taxon>
        <taxon>Orbiliales</taxon>
        <taxon>Orbiliaceae</taxon>
        <taxon>Dactylellina</taxon>
    </lineage>
</organism>
<comment type="caution">
    <text evidence="3">The sequence shown here is derived from an EMBL/GenBank/DDBJ whole genome shotgun (WGS) entry which is preliminary data.</text>
</comment>